<dbReference type="RefSeq" id="WP_314511764.1">
    <property type="nucleotide sequence ID" value="NZ_JASJOU010000004.1"/>
</dbReference>
<organism evidence="1 2">
    <name type="scientific">Xanthocytophaga agilis</name>
    <dbReference type="NCBI Taxonomy" id="3048010"/>
    <lineage>
        <taxon>Bacteria</taxon>
        <taxon>Pseudomonadati</taxon>
        <taxon>Bacteroidota</taxon>
        <taxon>Cytophagia</taxon>
        <taxon>Cytophagales</taxon>
        <taxon>Rhodocytophagaceae</taxon>
        <taxon>Xanthocytophaga</taxon>
    </lineage>
</organism>
<comment type="caution">
    <text evidence="1">The sequence shown here is derived from an EMBL/GenBank/DDBJ whole genome shotgun (WGS) entry which is preliminary data.</text>
</comment>
<evidence type="ECO:0000313" key="2">
    <source>
        <dbReference type="Proteomes" id="UP001232063"/>
    </source>
</evidence>
<protein>
    <submittedName>
        <fullName evidence="1">Uncharacterized protein</fullName>
    </submittedName>
</protein>
<sequence>MTEEKKHEVFAFFKQNSILKDLPIDPDKMYVNNTTLNYMVDLYQFRRIHAVERKSEKALTLCDDILAGLSYMQGEELYFVSYNDDLVSVYGLVDEVMKHIYLFPVSGANDGYKTEQ</sequence>
<dbReference type="EMBL" id="JASJOU010000004">
    <property type="protein sequence ID" value="MDJ1501995.1"/>
    <property type="molecule type" value="Genomic_DNA"/>
</dbReference>
<keyword evidence="2" id="KW-1185">Reference proteome</keyword>
<name>A0AAE3R2K9_9BACT</name>
<proteinExistence type="predicted"/>
<reference evidence="1" key="1">
    <citation type="submission" date="2023-05" db="EMBL/GenBank/DDBJ databases">
        <authorList>
            <person name="Zhang X."/>
        </authorList>
    </citation>
    <scope>NUCLEOTIDE SEQUENCE</scope>
    <source>
        <strain evidence="1">BD1B2-1</strain>
    </source>
</reference>
<accession>A0AAE3R2K9</accession>
<dbReference type="AlphaFoldDB" id="A0AAE3R2K9"/>
<gene>
    <name evidence="1" type="ORF">QNI22_15110</name>
</gene>
<evidence type="ECO:0000313" key="1">
    <source>
        <dbReference type="EMBL" id="MDJ1501995.1"/>
    </source>
</evidence>
<dbReference type="Proteomes" id="UP001232063">
    <property type="component" value="Unassembled WGS sequence"/>
</dbReference>